<protein>
    <recommendedName>
        <fullName evidence="4">DUF559 domain-containing protein</fullName>
    </recommendedName>
</protein>
<dbReference type="EMBL" id="JABXJJ020000041">
    <property type="protein sequence ID" value="MDI5973094.1"/>
    <property type="molecule type" value="Genomic_DNA"/>
</dbReference>
<accession>A0AA90KIV7</accession>
<dbReference type="RefSeq" id="WP_271318285.1">
    <property type="nucleotide sequence ID" value="NZ_JAAGKO020000027.1"/>
</dbReference>
<evidence type="ECO:0000313" key="2">
    <source>
        <dbReference type="EMBL" id="MDI5973094.1"/>
    </source>
</evidence>
<evidence type="ECO:0000313" key="3">
    <source>
        <dbReference type="Proteomes" id="UP001156398"/>
    </source>
</evidence>
<keyword evidence="3" id="KW-1185">Reference proteome</keyword>
<dbReference type="AlphaFoldDB" id="A0AA90KIV7"/>
<evidence type="ECO:0008006" key="4">
    <source>
        <dbReference type="Google" id="ProtNLM"/>
    </source>
</evidence>
<sequence>MNHETTPLHHLPRPAAASAPVERLREALRYATRPPRGEQVDGRAMLTGLTALSLLGFPGVPVPRALERAEVLVARGRRLPDTRAVAVRRARVLPRARLVGGLPCAPVPRAVADAVAAVRGPAAVRSLLVESVRTGDCEPDAVLRELDAAGLLERAEVADAVDALLAQARAVAQERLYAMVREFALPDPVWNVELALPGGPRLGGVDAYWPRQAVALELDAGPWGADDAVPCPPPAGSRQRLERLGVRVLRTTPAKLRAAPARQASQVRDALMTACGRPPRTYLVVLPR</sequence>
<gene>
    <name evidence="1" type="ORF">POF43_018825</name>
    <name evidence="2" type="ORF">POF50_027740</name>
</gene>
<proteinExistence type="predicted"/>
<name>A0AA90KIV7_9ACTN</name>
<organism evidence="2">
    <name type="scientific">Streptantibioticus silvisoli</name>
    <dbReference type="NCBI Taxonomy" id="2705255"/>
    <lineage>
        <taxon>Bacteria</taxon>
        <taxon>Bacillati</taxon>
        <taxon>Actinomycetota</taxon>
        <taxon>Actinomycetes</taxon>
        <taxon>Kitasatosporales</taxon>
        <taxon>Streptomycetaceae</taxon>
        <taxon>Streptantibioticus</taxon>
    </lineage>
</organism>
<evidence type="ECO:0000313" key="1">
    <source>
        <dbReference type="EMBL" id="MDI5964752.1"/>
    </source>
</evidence>
<comment type="caution">
    <text evidence="2">The sequence shown here is derived from an EMBL/GenBank/DDBJ whole genome shotgun (WGS) entry which is preliminary data.</text>
</comment>
<dbReference type="Proteomes" id="UP001156398">
    <property type="component" value="Unassembled WGS sequence"/>
</dbReference>
<dbReference type="EMBL" id="JAAGKO020000027">
    <property type="protein sequence ID" value="MDI5964752.1"/>
    <property type="molecule type" value="Genomic_DNA"/>
</dbReference>
<reference evidence="2 3" key="1">
    <citation type="submission" date="2023-05" db="EMBL/GenBank/DDBJ databases">
        <title>Streptantibioticus silvisoli sp. nov., acidotolerant actinomycetes 1 from pine litter.</title>
        <authorList>
            <person name="Swiecimska M."/>
            <person name="Golinska P."/>
            <person name="Sangal V."/>
            <person name="Wachnowicz B."/>
            <person name="Goodfellow M."/>
        </authorList>
    </citation>
    <scope>NUCLEOTIDE SEQUENCE</scope>
    <source>
        <strain evidence="2">SL13</strain>
        <strain evidence="1 3">SL54</strain>
    </source>
</reference>